<accession>A0A9W6YGF1</accession>
<dbReference type="AlphaFoldDB" id="A0A9W6YGF1"/>
<evidence type="ECO:0000313" key="3">
    <source>
        <dbReference type="EMBL" id="GMF61992.1"/>
    </source>
</evidence>
<feature type="compositionally biased region" description="Acidic residues" evidence="1">
    <location>
        <begin position="94"/>
        <end position="104"/>
    </location>
</feature>
<feature type="compositionally biased region" description="Low complexity" evidence="1">
    <location>
        <begin position="163"/>
        <end position="177"/>
    </location>
</feature>
<reference evidence="3" key="1">
    <citation type="submission" date="2023-04" db="EMBL/GenBank/DDBJ databases">
        <title>Phytophthora fragariaefolia NBRC 109709.</title>
        <authorList>
            <person name="Ichikawa N."/>
            <person name="Sato H."/>
            <person name="Tonouchi N."/>
        </authorList>
    </citation>
    <scope>NUCLEOTIDE SEQUENCE</scope>
    <source>
        <strain evidence="3">NBRC 109709</strain>
    </source>
</reference>
<sequence>MVGIWDEDAGDAFSRLFFQRLVNLGRVEAGFKKQTWTRIMNQLNQVVQQAFTKAQLQSRLQQLKKKYAVYTELIGNSGFGKCPRTGRPTAPDSVWDDVAEDNSDIDSAPGPPGTPCRPCAPITPGTSGTPGRPDSLSAPETPPSTTGRPGGACSEFPGYRGDPASSNTSDPPSTTTLGRRRRTSGERISYALEKLVEQQVRRVRQRARSQVQIAITSFIADHSTGMRVAERVSYVSYFVANPLAADAFNVHDHDTKVAYLLSLSL</sequence>
<feature type="domain" description="Myb/SANT-like" evidence="2">
    <location>
        <begin position="5"/>
        <end position="97"/>
    </location>
</feature>
<dbReference type="EMBL" id="BSXT01006120">
    <property type="protein sequence ID" value="GMF61992.1"/>
    <property type="molecule type" value="Genomic_DNA"/>
</dbReference>
<protein>
    <submittedName>
        <fullName evidence="3">Unnamed protein product</fullName>
    </submittedName>
</protein>
<feature type="region of interest" description="Disordered" evidence="1">
    <location>
        <begin position="80"/>
        <end position="184"/>
    </location>
</feature>
<dbReference type="Proteomes" id="UP001165121">
    <property type="component" value="Unassembled WGS sequence"/>
</dbReference>
<dbReference type="InterPro" id="IPR045026">
    <property type="entry name" value="LIMYB"/>
</dbReference>
<dbReference type="InterPro" id="IPR024752">
    <property type="entry name" value="Myb/SANT-like_dom"/>
</dbReference>
<proteinExistence type="predicted"/>
<dbReference type="Pfam" id="PF12776">
    <property type="entry name" value="Myb_DNA-bind_3"/>
    <property type="match status" value="1"/>
</dbReference>
<organism evidence="3 4">
    <name type="scientific">Phytophthora fragariaefolia</name>
    <dbReference type="NCBI Taxonomy" id="1490495"/>
    <lineage>
        <taxon>Eukaryota</taxon>
        <taxon>Sar</taxon>
        <taxon>Stramenopiles</taxon>
        <taxon>Oomycota</taxon>
        <taxon>Peronosporomycetes</taxon>
        <taxon>Peronosporales</taxon>
        <taxon>Peronosporaceae</taxon>
        <taxon>Phytophthora</taxon>
    </lineage>
</organism>
<name>A0A9W6YGF1_9STRA</name>
<dbReference type="PANTHER" id="PTHR47584:SF14">
    <property type="entry name" value="L10-INTERACTING MYB DOMAIN-CONTAINING PROTEIN-LIKE"/>
    <property type="match status" value="1"/>
</dbReference>
<evidence type="ECO:0000313" key="4">
    <source>
        <dbReference type="Proteomes" id="UP001165121"/>
    </source>
</evidence>
<evidence type="ECO:0000256" key="1">
    <source>
        <dbReference type="SAM" id="MobiDB-lite"/>
    </source>
</evidence>
<keyword evidence="4" id="KW-1185">Reference proteome</keyword>
<gene>
    <name evidence="3" type="ORF">Pfra01_002701800</name>
</gene>
<comment type="caution">
    <text evidence="3">The sequence shown here is derived from an EMBL/GenBank/DDBJ whole genome shotgun (WGS) entry which is preliminary data.</text>
</comment>
<evidence type="ECO:0000259" key="2">
    <source>
        <dbReference type="Pfam" id="PF12776"/>
    </source>
</evidence>
<dbReference type="PANTHER" id="PTHR47584">
    <property type="match status" value="1"/>
</dbReference>